<keyword evidence="2" id="KW-1185">Reference proteome</keyword>
<evidence type="ECO:0008006" key="3">
    <source>
        <dbReference type="Google" id="ProtNLM"/>
    </source>
</evidence>
<name>A0ABP7A8D0_9PSEU</name>
<organism evidence="1 2">
    <name type="scientific">Lentzea roselyniae</name>
    <dbReference type="NCBI Taxonomy" id="531940"/>
    <lineage>
        <taxon>Bacteria</taxon>
        <taxon>Bacillati</taxon>
        <taxon>Actinomycetota</taxon>
        <taxon>Actinomycetes</taxon>
        <taxon>Pseudonocardiales</taxon>
        <taxon>Pseudonocardiaceae</taxon>
        <taxon>Lentzea</taxon>
    </lineage>
</organism>
<protein>
    <recommendedName>
        <fullName evidence="3">Ser/Thr protein kinase RdoA involved in Cpx stress response, MazF antagonist</fullName>
    </recommendedName>
</protein>
<dbReference type="SUPFAM" id="SSF56112">
    <property type="entry name" value="Protein kinase-like (PK-like)"/>
    <property type="match status" value="1"/>
</dbReference>
<accession>A0ABP7A8D0</accession>
<sequence length="320" mass="34606">MISPIRCASGTVVTVPLNDLPDWLPDWCVDQLGDEPVDVLFEARSISAVFGLRLAGGREVVVKAREDDGRAASCVAAQAQLAQRGFPCARPVTPVTRVGALAVHAEESLPGGSMLLGDTPSVARRYAAVFARLMAGLEDVDVAPPLPSPRWARWDHTDSGLWPAIGFLDERDQSVVPAFVVDTAERVRKRLLAAELPCVLGHADFEAQNLRWLDGEVWAVHDWDSLAWQPEAALVGAASGAFANASPPTLPPIESSAAFIETYQELRGRAFTAEELEIAWAGSMWTAVHNARWEVLHGDAPVSLNAVREQAAERLRRANA</sequence>
<evidence type="ECO:0000313" key="1">
    <source>
        <dbReference type="EMBL" id="GAA3626856.1"/>
    </source>
</evidence>
<reference evidence="2" key="1">
    <citation type="journal article" date="2019" name="Int. J. Syst. Evol. Microbiol.">
        <title>The Global Catalogue of Microorganisms (GCM) 10K type strain sequencing project: providing services to taxonomists for standard genome sequencing and annotation.</title>
        <authorList>
            <consortium name="The Broad Institute Genomics Platform"/>
            <consortium name="The Broad Institute Genome Sequencing Center for Infectious Disease"/>
            <person name="Wu L."/>
            <person name="Ma J."/>
        </authorList>
    </citation>
    <scope>NUCLEOTIDE SEQUENCE [LARGE SCALE GENOMIC DNA]</scope>
    <source>
        <strain evidence="2">JCM 17494</strain>
    </source>
</reference>
<dbReference type="InterPro" id="IPR011009">
    <property type="entry name" value="Kinase-like_dom_sf"/>
</dbReference>
<evidence type="ECO:0000313" key="2">
    <source>
        <dbReference type="Proteomes" id="UP001500711"/>
    </source>
</evidence>
<gene>
    <name evidence="1" type="ORF">GCM10022267_11400</name>
</gene>
<dbReference type="EMBL" id="BAABBE010000003">
    <property type="protein sequence ID" value="GAA3626856.1"/>
    <property type="molecule type" value="Genomic_DNA"/>
</dbReference>
<proteinExistence type="predicted"/>
<dbReference type="Proteomes" id="UP001500711">
    <property type="component" value="Unassembled WGS sequence"/>
</dbReference>
<comment type="caution">
    <text evidence="1">The sequence shown here is derived from an EMBL/GenBank/DDBJ whole genome shotgun (WGS) entry which is preliminary data.</text>
</comment>